<organism evidence="1 2">
    <name type="scientific">Nocardioides yefusunii</name>
    <dbReference type="NCBI Taxonomy" id="2500546"/>
    <lineage>
        <taxon>Bacteria</taxon>
        <taxon>Bacillati</taxon>
        <taxon>Actinomycetota</taxon>
        <taxon>Actinomycetes</taxon>
        <taxon>Propionibacteriales</taxon>
        <taxon>Nocardioidaceae</taxon>
        <taxon>Nocardioides</taxon>
    </lineage>
</organism>
<dbReference type="EMBL" id="JBHSQI010000002">
    <property type="protein sequence ID" value="MFC6152947.1"/>
    <property type="molecule type" value="Genomic_DNA"/>
</dbReference>
<proteinExistence type="predicted"/>
<comment type="caution">
    <text evidence="1">The sequence shown here is derived from an EMBL/GenBank/DDBJ whole genome shotgun (WGS) entry which is preliminary data.</text>
</comment>
<evidence type="ECO:0000313" key="2">
    <source>
        <dbReference type="Proteomes" id="UP001596098"/>
    </source>
</evidence>
<dbReference type="RefSeq" id="WP_128219432.1">
    <property type="nucleotide sequence ID" value="NZ_CP034929.1"/>
</dbReference>
<evidence type="ECO:0000313" key="1">
    <source>
        <dbReference type="EMBL" id="MFC6152947.1"/>
    </source>
</evidence>
<name>A0ABW1QTX0_9ACTN</name>
<keyword evidence="2" id="KW-1185">Reference proteome</keyword>
<accession>A0ABW1QTX0</accession>
<protein>
    <submittedName>
        <fullName evidence="1">Uncharacterized protein</fullName>
    </submittedName>
</protein>
<dbReference type="Proteomes" id="UP001596098">
    <property type="component" value="Unassembled WGS sequence"/>
</dbReference>
<gene>
    <name evidence="1" type="ORF">ACFPWU_04595</name>
</gene>
<reference evidence="2" key="1">
    <citation type="journal article" date="2019" name="Int. J. Syst. Evol. Microbiol.">
        <title>The Global Catalogue of Microorganisms (GCM) 10K type strain sequencing project: providing services to taxonomists for standard genome sequencing and annotation.</title>
        <authorList>
            <consortium name="The Broad Institute Genomics Platform"/>
            <consortium name="The Broad Institute Genome Sequencing Center for Infectious Disease"/>
            <person name="Wu L."/>
            <person name="Ma J."/>
        </authorList>
    </citation>
    <scope>NUCLEOTIDE SEQUENCE [LARGE SCALE GENOMIC DNA]</scope>
    <source>
        <strain evidence="2">DFY28</strain>
    </source>
</reference>
<sequence>MPETSGQHAFPAVPQLSPEEREFLIVHGGIPREVVEREVTRDDVRKMQEERRRRAAITWAALPTADLLRIPGFDRVLEVFEDSSLPVEIDSDLNTPSESFDGLSPAAALRAGAPIDELVVWAHELHMSW</sequence>